<keyword evidence="2" id="KW-1185">Reference proteome</keyword>
<gene>
    <name evidence="1" type="ORF">BCO_0032800</name>
</gene>
<dbReference type="Proteomes" id="UP000019330">
    <property type="component" value="Chromosome"/>
</dbReference>
<evidence type="ECO:0000313" key="1">
    <source>
        <dbReference type="EMBL" id="AHH11026.1"/>
    </source>
</evidence>
<evidence type="ECO:0008006" key="3">
    <source>
        <dbReference type="Google" id="ProtNLM"/>
    </source>
</evidence>
<sequence>MKKYVLLLFLFFPSSALIFAYPLSFGGGFSYQFTNYTNKSDVKRSVKNYSRVDNGINLNLFFDVNYVILDIAYKDAFSSSHHSRYFAFGLYGIYPIVFREYVRTLFPLLGLKYTFDLSTNSRNLVFLCLGFATDFFIPEVKGLYIRPLFILSISPTSLSVNSFSSSLTTEITFGVNIGWDFFS</sequence>
<accession>W5T194</accession>
<dbReference type="HOGENOM" id="CLU_126432_0_0_12"/>
<proteinExistence type="predicted"/>
<name>W5T194_9SPIR</name>
<dbReference type="OrthoDB" id="350448at2"/>
<organism evidence="1 2">
    <name type="scientific">Borrelia coriaceae ATCC 43381</name>
    <dbReference type="NCBI Taxonomy" id="1408429"/>
    <lineage>
        <taxon>Bacteria</taxon>
        <taxon>Pseudomonadati</taxon>
        <taxon>Spirochaetota</taxon>
        <taxon>Spirochaetia</taxon>
        <taxon>Spirochaetales</taxon>
        <taxon>Borreliaceae</taxon>
        <taxon>Borrelia</taxon>
    </lineage>
</organism>
<evidence type="ECO:0000313" key="2">
    <source>
        <dbReference type="Proteomes" id="UP000019330"/>
    </source>
</evidence>
<dbReference type="EMBL" id="CP005745">
    <property type="protein sequence ID" value="AHH11026.1"/>
    <property type="molecule type" value="Genomic_DNA"/>
</dbReference>
<dbReference type="RefSeq" id="WP_025408388.1">
    <property type="nucleotide sequence ID" value="NZ_CP005745.1"/>
</dbReference>
<dbReference type="AlphaFoldDB" id="W5T194"/>
<reference evidence="1" key="1">
    <citation type="submission" date="2013-04" db="EMBL/GenBank/DDBJ databases">
        <title>Comparative Genomics of Relapsing Fever Spirochetes.</title>
        <authorList>
            <person name="Schwan T.G."/>
            <person name="Raffel S.J."/>
            <person name="Porcella S.F."/>
            <person name="Martens C.A."/>
            <person name="Bruno D.P."/>
            <person name="Ricklefs S.M."/>
            <person name="Barbian K.B."/>
        </authorList>
    </citation>
    <scope>NUCLEOTIDE SEQUENCE [LARGE SCALE GENOMIC DNA]</scope>
    <source>
        <strain evidence="1">Co53</strain>
    </source>
</reference>
<dbReference type="PATRIC" id="fig|1313292.3.peg.896"/>
<protein>
    <recommendedName>
        <fullName evidence="3">Outer membrane protein</fullName>
    </recommendedName>
</protein>